<evidence type="ECO:0000313" key="2">
    <source>
        <dbReference type="EMBL" id="KAA6439892.1"/>
    </source>
</evidence>
<accession>A0A5M8R0X7</accession>
<reference evidence="2 3" key="1">
    <citation type="submission" date="2019-05" db="EMBL/GenBank/DDBJ databases">
        <authorList>
            <person name="Qu J.-H."/>
        </authorList>
    </citation>
    <scope>NUCLEOTIDE SEQUENCE [LARGE SCALE GENOMIC DNA]</scope>
    <source>
        <strain evidence="2 3">NS28</strain>
    </source>
</reference>
<feature type="transmembrane region" description="Helical" evidence="1">
    <location>
        <begin position="267"/>
        <end position="288"/>
    </location>
</feature>
<comment type="caution">
    <text evidence="2">The sequence shown here is derived from an EMBL/GenBank/DDBJ whole genome shotgun (WGS) entry which is preliminary data.</text>
</comment>
<keyword evidence="1" id="KW-0472">Membrane</keyword>
<feature type="transmembrane region" description="Helical" evidence="1">
    <location>
        <begin position="464"/>
        <end position="483"/>
    </location>
</feature>
<dbReference type="PANTHER" id="PTHR43471">
    <property type="entry name" value="ABC TRANSPORTER PERMEASE"/>
    <property type="match status" value="1"/>
</dbReference>
<dbReference type="OrthoDB" id="6016419at2"/>
<dbReference type="RefSeq" id="WP_139011926.1">
    <property type="nucleotide sequence ID" value="NZ_VBSN01000029.1"/>
</dbReference>
<name>A0A5M8R0X7_9BACT</name>
<evidence type="ECO:0000256" key="1">
    <source>
        <dbReference type="SAM" id="Phobius"/>
    </source>
</evidence>
<dbReference type="EMBL" id="VBSN01000029">
    <property type="protein sequence ID" value="KAA6439892.1"/>
    <property type="molecule type" value="Genomic_DNA"/>
</dbReference>
<keyword evidence="1" id="KW-1133">Transmembrane helix</keyword>
<keyword evidence="1" id="KW-0812">Transmembrane</keyword>
<feature type="transmembrane region" description="Helical" evidence="1">
    <location>
        <begin position="205"/>
        <end position="228"/>
    </location>
</feature>
<organism evidence="2 3">
    <name type="scientific">Dyadobacter flavalbus</name>
    <dbReference type="NCBI Taxonomy" id="2579942"/>
    <lineage>
        <taxon>Bacteria</taxon>
        <taxon>Pseudomonadati</taxon>
        <taxon>Bacteroidota</taxon>
        <taxon>Cytophagia</taxon>
        <taxon>Cytophagales</taxon>
        <taxon>Spirosomataceae</taxon>
        <taxon>Dyadobacter</taxon>
    </lineage>
</organism>
<keyword evidence="3" id="KW-1185">Reference proteome</keyword>
<gene>
    <name evidence="2" type="ORF">FEM33_09985</name>
</gene>
<protein>
    <submittedName>
        <fullName evidence="2">DUF3526 domain-containing protein</fullName>
    </submittedName>
</protein>
<evidence type="ECO:0000313" key="3">
    <source>
        <dbReference type="Proteomes" id="UP000323994"/>
    </source>
</evidence>
<feature type="transmembrane region" description="Helical" evidence="1">
    <location>
        <begin position="234"/>
        <end position="255"/>
    </location>
</feature>
<dbReference type="AlphaFoldDB" id="A0A5M8R0X7"/>
<proteinExistence type="predicted"/>
<sequence>MKLPVIHILFRHEIKILARNKVFVSLFTLIILMLISSLWIGSSMLHKQEETIIKIRQSEAEMTDSLKTRIKRVEANQMTYPGFIWDDPTFAYNVARNEGPKYAVKHPFPLQALNVGQSDVQPFYYKVYINKKQYLTYESEIENSFLQFIGNFDFAFVVIYLFPLLIIVFSYNVLSSEKEQGTWVLLKTSNQSIAQMILWRIGIRYALFTLFFWAVVTPFLISQIGTGFLGTGNWFWLVAFVSLYFAFWFGMSFLVNSFSMSSNVNAMVLIFIWLFTGVIVPNLLQIGLNKAYPIPSRIDMLTEERNAINQYFEKDGRDLTKDVFSSPRTMIRQASIITPGMVYGYGVIVYKSQEIKDVATNVAEGKLYGQIRKQQQAIGRLKVLSPALMMQEELSALTGTHWEQFNRFSMDVDSFRKETQRFYYPKMAHENTYRTFNLQNVDAIPQSASRDYHGYSSIDLKQTFVTYVALILVALLMAYQRLLKAEK</sequence>
<dbReference type="PANTHER" id="PTHR43471:SF14">
    <property type="entry name" value="ABC-2 TYPE TRANSPORT SYSTEM PERMEASE PROTEIN"/>
    <property type="match status" value="1"/>
</dbReference>
<dbReference type="Proteomes" id="UP000323994">
    <property type="component" value="Unassembled WGS sequence"/>
</dbReference>
<dbReference type="Pfam" id="PF12679">
    <property type="entry name" value="ABC2_membrane_2"/>
    <property type="match status" value="1"/>
</dbReference>
<feature type="transmembrane region" description="Helical" evidence="1">
    <location>
        <begin position="154"/>
        <end position="174"/>
    </location>
</feature>
<feature type="transmembrane region" description="Helical" evidence="1">
    <location>
        <begin position="21"/>
        <end position="40"/>
    </location>
</feature>